<accession>E0UCA7</accession>
<dbReference type="STRING" id="497965.Cyan7822_0844"/>
<name>E0UCA7_GLOV7</name>
<dbReference type="HOGENOM" id="CLU_996461_0_0_3"/>
<dbReference type="AlphaFoldDB" id="E0UCA7"/>
<protein>
    <submittedName>
        <fullName evidence="1">Uncharacterized protein</fullName>
    </submittedName>
</protein>
<organism evidence="1 2">
    <name type="scientific">Gloeothece verrucosa (strain PCC 7822)</name>
    <name type="common">Cyanothece sp. (strain PCC 7822)</name>
    <dbReference type="NCBI Taxonomy" id="497965"/>
    <lineage>
        <taxon>Bacteria</taxon>
        <taxon>Bacillati</taxon>
        <taxon>Cyanobacteriota</taxon>
        <taxon>Cyanophyceae</taxon>
        <taxon>Oscillatoriophycideae</taxon>
        <taxon>Chroococcales</taxon>
        <taxon>Aphanothecaceae</taxon>
        <taxon>Gloeothece</taxon>
        <taxon>Gloeothece verrucosa</taxon>
    </lineage>
</organism>
<proteinExistence type="predicted"/>
<dbReference type="eggNOG" id="ENOG50321C9">
    <property type="taxonomic scope" value="Bacteria"/>
</dbReference>
<dbReference type="KEGG" id="cyj:Cyan7822_0844"/>
<gene>
    <name evidence="1" type="ordered locus">Cyan7822_0844</name>
</gene>
<reference evidence="2" key="1">
    <citation type="journal article" date="2011" name="MBio">
        <title>Novel metabolic attributes of the genus Cyanothece, comprising a group of unicellular nitrogen-fixing Cyanobacteria.</title>
        <authorList>
            <person name="Bandyopadhyay A."/>
            <person name="Elvitigala T."/>
            <person name="Welsh E."/>
            <person name="Stockel J."/>
            <person name="Liberton M."/>
            <person name="Min H."/>
            <person name="Sherman L.A."/>
            <person name="Pakrasi H.B."/>
        </authorList>
    </citation>
    <scope>NUCLEOTIDE SEQUENCE [LARGE SCALE GENOMIC DNA]</scope>
    <source>
        <strain evidence="2">PCC 7822</strain>
    </source>
</reference>
<sequence>MSESDLCCQALGIIGDWDIYVKVPVLVPSKIKFNWNDGTGWQEINGTDYLIQQSGGIGYGDLVLVAYTYTIKNRSRTTTINRSGYFYYPVSMIIRDEDGWINLYIVDYFEEAFIIGADPSQGGSILNYSILNVTPTGSGGGTTQYNLKIYDSSILVYNQTRTTSPTANKESKYCIYPDNWLFLSTYQNYDRGAYCQEFPNRNKNELKLISPLFIGLVGYPNLASAQSPDDCSDPPLFKVECKPYKRCPEGSCEVICGDMVCCYSEEGNLVESFPLSQLY</sequence>
<dbReference type="OrthoDB" id="430832at2"/>
<dbReference type="Proteomes" id="UP000008206">
    <property type="component" value="Chromosome"/>
</dbReference>
<keyword evidence="2" id="KW-1185">Reference proteome</keyword>
<evidence type="ECO:0000313" key="2">
    <source>
        <dbReference type="Proteomes" id="UP000008206"/>
    </source>
</evidence>
<dbReference type="RefSeq" id="WP_013320974.1">
    <property type="nucleotide sequence ID" value="NC_014501.1"/>
</dbReference>
<dbReference type="EMBL" id="CP002198">
    <property type="protein sequence ID" value="ADN12864.1"/>
    <property type="molecule type" value="Genomic_DNA"/>
</dbReference>
<evidence type="ECO:0000313" key="1">
    <source>
        <dbReference type="EMBL" id="ADN12864.1"/>
    </source>
</evidence>